<dbReference type="OrthoDB" id="41532at2759"/>
<dbReference type="Proteomes" id="UP000504617">
    <property type="component" value="Unplaced"/>
</dbReference>
<dbReference type="RefSeq" id="XP_013929701.1">
    <property type="nucleotide sequence ID" value="XM_014074226.1"/>
</dbReference>
<evidence type="ECO:0000256" key="2">
    <source>
        <dbReference type="SAM" id="Phobius"/>
    </source>
</evidence>
<keyword evidence="4" id="KW-1185">Reference proteome</keyword>
<dbReference type="KEGG" id="tsr:106555384"/>
<feature type="transmembrane region" description="Helical" evidence="2">
    <location>
        <begin position="108"/>
        <end position="135"/>
    </location>
</feature>
<dbReference type="CDD" id="cd04301">
    <property type="entry name" value="NAT_SF"/>
    <property type="match status" value="1"/>
</dbReference>
<proteinExistence type="predicted"/>
<sequence length="284" mass="32280">MAACPISGFPPFNPVAARLAALLAKAPQHKIYLLLFKIMAAGTGGQKTTTAAHLTAGREKADSLAGKYHIRKYEERDYEMVLAFYIQGIREHIPRAVWKSFSRPQLHLALLAVFLLTYLCWASVITSLAVVSLLLTAGALHMKRLWDEYLHHALTTDMMDIRRTYLEPKDCCFWVVDTGEEVVGMVAVIPPSWWNNAQELIRLSVKKEHRRQGLSKALVKTVIRFSEEHGYQEVVLGTSMVQHAAHRVYESMGFHKVLETYPFPLAKLVGFSVYWYYYKIPDAP</sequence>
<dbReference type="InterPro" id="IPR000182">
    <property type="entry name" value="GNAT_dom"/>
</dbReference>
<dbReference type="GeneID" id="106555384"/>
<dbReference type="InterPro" id="IPR016181">
    <property type="entry name" value="Acyl_CoA_acyltransferase"/>
</dbReference>
<keyword evidence="1" id="KW-0808">Transferase</keyword>
<feature type="domain" description="N-acetyltransferase" evidence="3">
    <location>
        <begin position="129"/>
        <end position="281"/>
    </location>
</feature>
<keyword evidence="2" id="KW-0472">Membrane</keyword>
<dbReference type="AlphaFoldDB" id="A0A6I9Z0U6"/>
<dbReference type="PROSITE" id="PS51186">
    <property type="entry name" value="GNAT"/>
    <property type="match status" value="1"/>
</dbReference>
<evidence type="ECO:0000256" key="1">
    <source>
        <dbReference type="ARBA" id="ARBA00022679"/>
    </source>
</evidence>
<reference evidence="5" key="1">
    <citation type="submission" date="2025-08" db="UniProtKB">
        <authorList>
            <consortium name="RefSeq"/>
        </authorList>
    </citation>
    <scope>IDENTIFICATION</scope>
    <source>
        <tissue evidence="5">Skeletal muscle</tissue>
    </source>
</reference>
<organism evidence="4 5">
    <name type="scientific">Thamnophis sirtalis</name>
    <dbReference type="NCBI Taxonomy" id="35019"/>
    <lineage>
        <taxon>Eukaryota</taxon>
        <taxon>Metazoa</taxon>
        <taxon>Chordata</taxon>
        <taxon>Craniata</taxon>
        <taxon>Vertebrata</taxon>
        <taxon>Euteleostomi</taxon>
        <taxon>Lepidosauria</taxon>
        <taxon>Squamata</taxon>
        <taxon>Bifurcata</taxon>
        <taxon>Unidentata</taxon>
        <taxon>Episquamata</taxon>
        <taxon>Toxicofera</taxon>
        <taxon>Serpentes</taxon>
        <taxon>Colubroidea</taxon>
        <taxon>Colubridae</taxon>
        <taxon>Natricinae</taxon>
        <taxon>Thamnophis</taxon>
    </lineage>
</organism>
<dbReference type="PANTHER" id="PTHR13947:SF58">
    <property type="entry name" value="8B (PUTATIVE,_PSEUDO-RELATED"/>
    <property type="match status" value="1"/>
</dbReference>
<protein>
    <submittedName>
        <fullName evidence="5">Probable N-acetyltransferase CML3 isoform X1</fullName>
    </submittedName>
</protein>
<dbReference type="InterPro" id="IPR050769">
    <property type="entry name" value="NAT_camello-type"/>
</dbReference>
<dbReference type="Pfam" id="PF00583">
    <property type="entry name" value="Acetyltransf_1"/>
    <property type="match status" value="1"/>
</dbReference>
<accession>A0A6I9Z0U6</accession>
<dbReference type="Gene3D" id="3.40.630.30">
    <property type="match status" value="1"/>
</dbReference>
<evidence type="ECO:0000313" key="5">
    <source>
        <dbReference type="RefSeq" id="XP_013929701.1"/>
    </source>
</evidence>
<keyword evidence="2" id="KW-1133">Transmembrane helix</keyword>
<dbReference type="SUPFAM" id="SSF55729">
    <property type="entry name" value="Acyl-CoA N-acyltransferases (Nat)"/>
    <property type="match status" value="1"/>
</dbReference>
<evidence type="ECO:0000259" key="3">
    <source>
        <dbReference type="PROSITE" id="PS51186"/>
    </source>
</evidence>
<keyword evidence="2" id="KW-0812">Transmembrane</keyword>
<evidence type="ECO:0000313" key="4">
    <source>
        <dbReference type="Proteomes" id="UP000504617"/>
    </source>
</evidence>
<dbReference type="PANTHER" id="PTHR13947">
    <property type="entry name" value="GNAT FAMILY N-ACETYLTRANSFERASE"/>
    <property type="match status" value="1"/>
</dbReference>
<name>A0A6I9Z0U6_9SAUR</name>
<gene>
    <name evidence="5" type="primary">LOC106555384</name>
</gene>
<dbReference type="GO" id="GO:0008080">
    <property type="term" value="F:N-acetyltransferase activity"/>
    <property type="evidence" value="ECO:0007669"/>
    <property type="project" value="InterPro"/>
</dbReference>